<keyword evidence="1" id="KW-0472">Membrane</keyword>
<dbReference type="AlphaFoldDB" id="A0AA37IQ29"/>
<protein>
    <submittedName>
        <fullName evidence="3">DUF2165 domain-containing protein</fullName>
    </submittedName>
</protein>
<feature type="transmembrane region" description="Helical" evidence="1">
    <location>
        <begin position="68"/>
        <end position="92"/>
    </location>
</feature>
<evidence type="ECO:0000256" key="2">
    <source>
        <dbReference type="SAM" id="SignalP"/>
    </source>
</evidence>
<evidence type="ECO:0000313" key="4">
    <source>
        <dbReference type="Proteomes" id="UP001055111"/>
    </source>
</evidence>
<sequence length="170" mass="19220">MTERLAKLFTVASMALLASLVSFGNLTDYGSNLQFVEHVLRMDTTFPGNANMYRAITSPMLQHLGYDLIILLETVTALLCWAGVIAMCRAMRQENAVFARAKRWAIAGLTLGYLTWQVCFMTIGGEWFGMWQSQQWNGTESAFRFFMTFLVILIFVTRAETHPPSLRTTA</sequence>
<keyword evidence="2" id="KW-0732">Signal</keyword>
<accession>A0AA37IQ29</accession>
<feature type="transmembrane region" description="Helical" evidence="1">
    <location>
        <begin position="143"/>
        <end position="159"/>
    </location>
</feature>
<proteinExistence type="predicted"/>
<evidence type="ECO:0000256" key="1">
    <source>
        <dbReference type="SAM" id="Phobius"/>
    </source>
</evidence>
<gene>
    <name evidence="3" type="ORF">CBA19CS42_38160</name>
</gene>
<keyword evidence="1" id="KW-0812">Transmembrane</keyword>
<feature type="transmembrane region" description="Helical" evidence="1">
    <location>
        <begin position="104"/>
        <end position="123"/>
    </location>
</feature>
<keyword evidence="1" id="KW-1133">Transmembrane helix</keyword>
<reference evidence="3" key="1">
    <citation type="submission" date="2022-09" db="EMBL/GenBank/DDBJ databases">
        <title>Isolation and characterization of 3-chlorobenzoate degrading bacteria from soils in Shizuoka.</title>
        <authorList>
            <person name="Ifat A."/>
            <person name="Ogawa N."/>
            <person name="Kimbara K."/>
            <person name="Moriuchi R."/>
            <person name="Dohra H."/>
            <person name="Shintani M."/>
        </authorList>
    </citation>
    <scope>NUCLEOTIDE SEQUENCE</scope>
    <source>
        <strain evidence="3">19CS4-2</strain>
    </source>
</reference>
<organism evidence="3 4">
    <name type="scientific">Caballeronia novacaledonica</name>
    <dbReference type="NCBI Taxonomy" id="1544861"/>
    <lineage>
        <taxon>Bacteria</taxon>
        <taxon>Pseudomonadati</taxon>
        <taxon>Pseudomonadota</taxon>
        <taxon>Betaproteobacteria</taxon>
        <taxon>Burkholderiales</taxon>
        <taxon>Burkholderiaceae</taxon>
        <taxon>Caballeronia</taxon>
    </lineage>
</organism>
<dbReference type="EMBL" id="BPUS01000037">
    <property type="protein sequence ID" value="GJH30470.1"/>
    <property type="molecule type" value="Genomic_DNA"/>
</dbReference>
<dbReference type="Pfam" id="PF09933">
    <property type="entry name" value="DUF2165"/>
    <property type="match status" value="1"/>
</dbReference>
<evidence type="ECO:0000313" key="3">
    <source>
        <dbReference type="EMBL" id="GJH30470.1"/>
    </source>
</evidence>
<name>A0AA37IQ29_9BURK</name>
<dbReference type="InterPro" id="IPR018681">
    <property type="entry name" value="DUF2165_transmembrane"/>
</dbReference>
<dbReference type="Proteomes" id="UP001055111">
    <property type="component" value="Unassembled WGS sequence"/>
</dbReference>
<dbReference type="RefSeq" id="WP_238218103.1">
    <property type="nucleotide sequence ID" value="NZ_BPUS01000037.1"/>
</dbReference>
<feature type="chain" id="PRO_5041225006" evidence="2">
    <location>
        <begin position="25"/>
        <end position="170"/>
    </location>
</feature>
<feature type="signal peptide" evidence="2">
    <location>
        <begin position="1"/>
        <end position="24"/>
    </location>
</feature>
<comment type="caution">
    <text evidence="3">The sequence shown here is derived from an EMBL/GenBank/DDBJ whole genome shotgun (WGS) entry which is preliminary data.</text>
</comment>